<dbReference type="CDD" id="cd04077">
    <property type="entry name" value="Peptidases_S8_PCSK9_ProteinaseK_like"/>
    <property type="match status" value="1"/>
</dbReference>
<organism evidence="8 9">
    <name type="scientific">Podospora comata</name>
    <dbReference type="NCBI Taxonomy" id="48703"/>
    <lineage>
        <taxon>Eukaryota</taxon>
        <taxon>Fungi</taxon>
        <taxon>Dikarya</taxon>
        <taxon>Ascomycota</taxon>
        <taxon>Pezizomycotina</taxon>
        <taxon>Sordariomycetes</taxon>
        <taxon>Sordariomycetidae</taxon>
        <taxon>Sordariales</taxon>
        <taxon>Podosporaceae</taxon>
        <taxon>Podospora</taxon>
    </lineage>
</organism>
<protein>
    <submittedName>
        <fullName evidence="8">Protease</fullName>
    </submittedName>
</protein>
<evidence type="ECO:0000256" key="6">
    <source>
        <dbReference type="SAM" id="SignalP"/>
    </source>
</evidence>
<dbReference type="GO" id="GO:0006508">
    <property type="term" value="P:proteolysis"/>
    <property type="evidence" value="ECO:0007669"/>
    <property type="project" value="UniProtKB-KW"/>
</dbReference>
<dbReference type="PANTHER" id="PTHR43806">
    <property type="entry name" value="PEPTIDASE S8"/>
    <property type="match status" value="1"/>
</dbReference>
<dbReference type="InterPro" id="IPR015500">
    <property type="entry name" value="Peptidase_S8_subtilisin-rel"/>
</dbReference>
<dbReference type="PROSITE" id="PS00136">
    <property type="entry name" value="SUBTILASE_ASP"/>
    <property type="match status" value="1"/>
</dbReference>
<evidence type="ECO:0000256" key="4">
    <source>
        <dbReference type="ARBA" id="ARBA00022825"/>
    </source>
</evidence>
<comment type="similarity">
    <text evidence="1 5">Belongs to the peptidase S8 family.</text>
</comment>
<keyword evidence="9" id="KW-1185">Reference proteome</keyword>
<evidence type="ECO:0000256" key="2">
    <source>
        <dbReference type="ARBA" id="ARBA00022670"/>
    </source>
</evidence>
<keyword evidence="6" id="KW-0732">Signal</keyword>
<dbReference type="EMBL" id="LR026969">
    <property type="protein sequence ID" value="VBB83988.1"/>
    <property type="molecule type" value="Genomic_DNA"/>
</dbReference>
<dbReference type="InterPro" id="IPR036852">
    <property type="entry name" value="Peptidase_S8/S53_dom_sf"/>
</dbReference>
<proteinExistence type="inferred from homology"/>
<dbReference type="PRINTS" id="PR00723">
    <property type="entry name" value="SUBTILISIN"/>
</dbReference>
<feature type="domain" description="Peptidase S8/S53" evidence="7">
    <location>
        <begin position="131"/>
        <end position="335"/>
    </location>
</feature>
<feature type="active site" description="Charge relay system" evidence="5">
    <location>
        <position position="167"/>
    </location>
</feature>
<dbReference type="Pfam" id="PF00082">
    <property type="entry name" value="Peptidase_S8"/>
    <property type="match status" value="1"/>
</dbReference>
<evidence type="ECO:0000313" key="9">
    <source>
        <dbReference type="Proteomes" id="UP000280685"/>
    </source>
</evidence>
<evidence type="ECO:0000256" key="3">
    <source>
        <dbReference type="ARBA" id="ARBA00022801"/>
    </source>
</evidence>
<evidence type="ECO:0000313" key="8">
    <source>
        <dbReference type="EMBL" id="VBB83988.1"/>
    </source>
</evidence>
<feature type="chain" id="PRO_5046172575" evidence="6">
    <location>
        <begin position="17"/>
        <end position="383"/>
    </location>
</feature>
<dbReference type="GO" id="GO:0008233">
    <property type="term" value="F:peptidase activity"/>
    <property type="evidence" value="ECO:0007669"/>
    <property type="project" value="UniProtKB-KW"/>
</dbReference>
<keyword evidence="2 5" id="KW-0645">Protease</keyword>
<keyword evidence="3 5" id="KW-0378">Hydrolase</keyword>
<evidence type="ECO:0000256" key="5">
    <source>
        <dbReference type="PROSITE-ProRule" id="PRU01240"/>
    </source>
</evidence>
<reference evidence="8" key="1">
    <citation type="submission" date="2018-02" db="EMBL/GenBank/DDBJ databases">
        <authorList>
            <person name="Silar P."/>
        </authorList>
    </citation>
    <scope>NUCLEOTIDE SEQUENCE [LARGE SCALE GENOMIC DNA]</scope>
    <source>
        <strain evidence="8">T</strain>
    </source>
</reference>
<name>A0ABY6SGQ2_PODCO</name>
<evidence type="ECO:0000256" key="1">
    <source>
        <dbReference type="ARBA" id="ARBA00011073"/>
    </source>
</evidence>
<accession>A0ABY6SGQ2</accession>
<dbReference type="InterPro" id="IPR050131">
    <property type="entry name" value="Peptidase_S8_subtilisin-like"/>
</dbReference>
<sequence>MLFSTALLALLPAVLAAPAPLIQPRDPSAKLIPGKYIVKFKDDSSDVLISKALGDRKPDYLYKSKGFKGFAGALDTASLDKIRGLPELVSKRYLITQANAPWNLARISSHTLGSTVYRYDNSSGFGTCSYVIDTGVQVTHPLKQFAGNAVWGTNTAGDGINTDSNGHGTALAGVIGAQIYGVAKKTKIVAVKVLGASGSGTTSGVIAGMNWVIQDKATRGCPKGVSANIALGGSFSAAMNNAVAAMVSNNVFVAVAAGGSNTNAGNTSPASAPQACTAAASTASDARASSSNYGAVIDIFAPGERILTAWINGGTNTLSGTSFAAAHITGLGSYLFGLPNASQTGANMCAYIQSIATVGVLTGVPAGTVNLLAYNGWDLFTFP</sequence>
<dbReference type="InterPro" id="IPR000209">
    <property type="entry name" value="Peptidase_S8/S53_dom"/>
</dbReference>
<dbReference type="InterPro" id="IPR023827">
    <property type="entry name" value="Peptidase_S8_Asp-AS"/>
</dbReference>
<dbReference type="Proteomes" id="UP000280685">
    <property type="component" value="Chromosome 6"/>
</dbReference>
<feature type="active site" description="Charge relay system" evidence="5">
    <location>
        <position position="133"/>
    </location>
</feature>
<dbReference type="PROSITE" id="PS51892">
    <property type="entry name" value="SUBTILASE"/>
    <property type="match status" value="1"/>
</dbReference>
<dbReference type="SUPFAM" id="SSF52743">
    <property type="entry name" value="Subtilisin-like"/>
    <property type="match status" value="1"/>
</dbReference>
<dbReference type="SUPFAM" id="SSF54897">
    <property type="entry name" value="Protease propeptides/inhibitors"/>
    <property type="match status" value="1"/>
</dbReference>
<feature type="active site" description="Charge relay system" evidence="5">
    <location>
        <position position="322"/>
    </location>
</feature>
<dbReference type="PANTHER" id="PTHR43806:SF58">
    <property type="entry name" value="ALKALINE PROTEASE 1-RELATED"/>
    <property type="match status" value="1"/>
</dbReference>
<dbReference type="Gene3D" id="3.40.50.200">
    <property type="entry name" value="Peptidase S8/S53 domain"/>
    <property type="match status" value="1"/>
</dbReference>
<dbReference type="InterPro" id="IPR034193">
    <property type="entry name" value="PCSK9_ProteinaseK-like"/>
</dbReference>
<gene>
    <name evidence="8" type="ORF">PODCO_602420</name>
</gene>
<keyword evidence="4 5" id="KW-0720">Serine protease</keyword>
<evidence type="ECO:0000259" key="7">
    <source>
        <dbReference type="Pfam" id="PF00082"/>
    </source>
</evidence>
<feature type="signal peptide" evidence="6">
    <location>
        <begin position="1"/>
        <end position="16"/>
    </location>
</feature>